<evidence type="ECO:0000313" key="1">
    <source>
        <dbReference type="EMBL" id="SVC09255.1"/>
    </source>
</evidence>
<dbReference type="Gene3D" id="3.30.530.20">
    <property type="match status" value="1"/>
</dbReference>
<name>A0A382JCD5_9ZZZZ</name>
<organism evidence="1">
    <name type="scientific">marine metagenome</name>
    <dbReference type="NCBI Taxonomy" id="408172"/>
    <lineage>
        <taxon>unclassified sequences</taxon>
        <taxon>metagenomes</taxon>
        <taxon>ecological metagenomes</taxon>
    </lineage>
</organism>
<protein>
    <submittedName>
        <fullName evidence="1">Uncharacterized protein</fullName>
    </submittedName>
</protein>
<dbReference type="EMBL" id="UINC01073119">
    <property type="protein sequence ID" value="SVC09255.1"/>
    <property type="molecule type" value="Genomic_DNA"/>
</dbReference>
<dbReference type="InterPro" id="IPR023393">
    <property type="entry name" value="START-like_dom_sf"/>
</dbReference>
<reference evidence="1" key="1">
    <citation type="submission" date="2018-05" db="EMBL/GenBank/DDBJ databases">
        <authorList>
            <person name="Lanie J.A."/>
            <person name="Ng W.-L."/>
            <person name="Kazmierczak K.M."/>
            <person name="Andrzejewski T.M."/>
            <person name="Davidsen T.M."/>
            <person name="Wayne K.J."/>
            <person name="Tettelin H."/>
            <person name="Glass J.I."/>
            <person name="Rusch D."/>
            <person name="Podicherti R."/>
            <person name="Tsui H.-C.T."/>
            <person name="Winkler M.E."/>
        </authorList>
    </citation>
    <scope>NUCLEOTIDE SEQUENCE</scope>
</reference>
<accession>A0A382JCD5</accession>
<dbReference type="AlphaFoldDB" id="A0A382JCD5"/>
<dbReference type="CDD" id="cd07812">
    <property type="entry name" value="SRPBCC"/>
    <property type="match status" value="1"/>
</dbReference>
<gene>
    <name evidence="1" type="ORF">METZ01_LOCUS262109</name>
</gene>
<sequence length="94" mass="9843">MINASLQAIFDIVSNPDNHIELTGSDELNTMTQKPPGPVGLGTRFIAEETVVMGNGSTKTLTGESIVVSYESPNSFSWVVVPQTRSGGSSGASE</sequence>
<proteinExistence type="predicted"/>